<dbReference type="AlphaFoldDB" id="A0A644XI41"/>
<evidence type="ECO:0000256" key="1">
    <source>
        <dbReference type="SAM" id="MobiDB-lite"/>
    </source>
</evidence>
<gene>
    <name evidence="2" type="ORF">SDC9_60223</name>
</gene>
<evidence type="ECO:0000313" key="2">
    <source>
        <dbReference type="EMBL" id="MPM13863.1"/>
    </source>
</evidence>
<name>A0A644XI41_9ZZZZ</name>
<protein>
    <submittedName>
        <fullName evidence="2">Uncharacterized protein</fullName>
    </submittedName>
</protein>
<comment type="caution">
    <text evidence="2">The sequence shown here is derived from an EMBL/GenBank/DDBJ whole genome shotgun (WGS) entry which is preliminary data.</text>
</comment>
<proteinExistence type="predicted"/>
<organism evidence="2">
    <name type="scientific">bioreactor metagenome</name>
    <dbReference type="NCBI Taxonomy" id="1076179"/>
    <lineage>
        <taxon>unclassified sequences</taxon>
        <taxon>metagenomes</taxon>
        <taxon>ecological metagenomes</taxon>
    </lineage>
</organism>
<reference evidence="2" key="1">
    <citation type="submission" date="2019-08" db="EMBL/GenBank/DDBJ databases">
        <authorList>
            <person name="Kucharzyk K."/>
            <person name="Murdoch R.W."/>
            <person name="Higgins S."/>
            <person name="Loffler F."/>
        </authorList>
    </citation>
    <scope>NUCLEOTIDE SEQUENCE</scope>
</reference>
<accession>A0A644XI41</accession>
<feature type="region of interest" description="Disordered" evidence="1">
    <location>
        <begin position="1"/>
        <end position="22"/>
    </location>
</feature>
<sequence>MTLTAPTRHHVRSRRPAPPPSAWDRLVEQRLSFEATQQGLRLTKTCVSTVAAPYYLYVVRTNHLLAAAEGGMTLDQVARYLFR</sequence>
<dbReference type="EMBL" id="VSSQ01002186">
    <property type="protein sequence ID" value="MPM13863.1"/>
    <property type="molecule type" value="Genomic_DNA"/>
</dbReference>